<reference evidence="3" key="1">
    <citation type="submission" date="2021-04" db="EMBL/GenBank/DDBJ databases">
        <title>Isolation and polyphasic classification of algal microorganism.</title>
        <authorList>
            <person name="Wang S."/>
        </authorList>
    </citation>
    <scope>NUCLEOTIDE SEQUENCE</scope>
    <source>
        <strain evidence="3">720a</strain>
    </source>
</reference>
<comment type="caution">
    <text evidence="3">The sequence shown here is derived from an EMBL/GenBank/DDBJ whole genome shotgun (WGS) entry which is preliminary data.</text>
</comment>
<dbReference type="AlphaFoldDB" id="A0A941I8R5"/>
<evidence type="ECO:0000256" key="1">
    <source>
        <dbReference type="PIRSR" id="PIRSR014972-1"/>
    </source>
</evidence>
<dbReference type="PANTHER" id="PTHR36934">
    <property type="entry name" value="BLR0278 PROTEIN"/>
    <property type="match status" value="1"/>
</dbReference>
<evidence type="ECO:0000259" key="2">
    <source>
        <dbReference type="Pfam" id="PF22636"/>
    </source>
</evidence>
<dbReference type="EMBL" id="JAGSOT010000003">
    <property type="protein sequence ID" value="MBR7794733.1"/>
    <property type="molecule type" value="Genomic_DNA"/>
</dbReference>
<evidence type="ECO:0000313" key="4">
    <source>
        <dbReference type="Proteomes" id="UP000675284"/>
    </source>
</evidence>
<protein>
    <submittedName>
        <fullName evidence="3">Thioesterase</fullName>
    </submittedName>
</protein>
<feature type="active site" evidence="1">
    <location>
        <position position="44"/>
    </location>
</feature>
<dbReference type="SUPFAM" id="SSF54637">
    <property type="entry name" value="Thioesterase/thiol ester dehydrase-isomerase"/>
    <property type="match status" value="1"/>
</dbReference>
<dbReference type="InterPro" id="IPR025540">
    <property type="entry name" value="FlK"/>
</dbReference>
<feature type="active site" evidence="1">
    <location>
        <position position="70"/>
    </location>
</feature>
<name>A0A941I8R5_9BACI</name>
<keyword evidence="4" id="KW-1185">Reference proteome</keyword>
<dbReference type="Pfam" id="PF22636">
    <property type="entry name" value="FlK"/>
    <property type="match status" value="1"/>
</dbReference>
<dbReference type="RefSeq" id="WP_121604373.1">
    <property type="nucleotide sequence ID" value="NZ_JAGSOT010000003.1"/>
</dbReference>
<dbReference type="Proteomes" id="UP000675284">
    <property type="component" value="Unassembled WGS sequence"/>
</dbReference>
<accession>A0A941I8R5</accession>
<sequence length="130" mass="13917">MKDGLQVGDTATLTVEVTREMFAQFGGELVHPAYSTASMVYHMEWAARKLIIPYLEEHEEGMGAAVSVQHLAPSGLGTVIQVTAIVTQISKRGVTADVTVKNQHGFIGKGEVQQAILPKAVINEKLSAAT</sequence>
<dbReference type="InterPro" id="IPR029069">
    <property type="entry name" value="HotDog_dom_sf"/>
</dbReference>
<dbReference type="Gene3D" id="3.10.129.10">
    <property type="entry name" value="Hotdog Thioesterase"/>
    <property type="match status" value="1"/>
</dbReference>
<dbReference type="InterPro" id="IPR054485">
    <property type="entry name" value="FlK-like_dom"/>
</dbReference>
<feature type="domain" description="Fluoroacetyl-CoA-specific thioesterase-like" evidence="2">
    <location>
        <begin position="17"/>
        <end position="119"/>
    </location>
</feature>
<dbReference type="PIRSF" id="PIRSF014972">
    <property type="entry name" value="FlK"/>
    <property type="match status" value="1"/>
</dbReference>
<organism evidence="3 4">
    <name type="scientific">Virgibacillus salarius</name>
    <dbReference type="NCBI Taxonomy" id="447199"/>
    <lineage>
        <taxon>Bacteria</taxon>
        <taxon>Bacillati</taxon>
        <taxon>Bacillota</taxon>
        <taxon>Bacilli</taxon>
        <taxon>Bacillales</taxon>
        <taxon>Bacillaceae</taxon>
        <taxon>Virgibacillus</taxon>
    </lineage>
</organism>
<gene>
    <name evidence="3" type="ORF">KCX74_01600</name>
</gene>
<feature type="active site" evidence="1">
    <location>
        <position position="36"/>
    </location>
</feature>
<proteinExistence type="predicted"/>
<evidence type="ECO:0000313" key="3">
    <source>
        <dbReference type="EMBL" id="MBR7794733.1"/>
    </source>
</evidence>
<dbReference type="PANTHER" id="PTHR36934:SF1">
    <property type="entry name" value="THIOESTERASE DOMAIN-CONTAINING PROTEIN"/>
    <property type="match status" value="1"/>
</dbReference>